<feature type="region of interest" description="Disordered" evidence="4">
    <location>
        <begin position="1"/>
        <end position="43"/>
    </location>
</feature>
<accession>A0AA46DD59</accession>
<evidence type="ECO:0000256" key="5">
    <source>
        <dbReference type="SAM" id="Phobius"/>
    </source>
</evidence>
<proteinExistence type="inferred from homology"/>
<evidence type="ECO:0000313" key="7">
    <source>
        <dbReference type="EMBL" id="TCP06774.1"/>
    </source>
</evidence>
<keyword evidence="3" id="KW-0808">Transferase</keyword>
<dbReference type="AlphaFoldDB" id="A0AA46DD59"/>
<organism evidence="7 8">
    <name type="scientific">Caldimonas thermodepolymerans</name>
    <dbReference type="NCBI Taxonomy" id="215580"/>
    <lineage>
        <taxon>Bacteria</taxon>
        <taxon>Pseudomonadati</taxon>
        <taxon>Pseudomonadota</taxon>
        <taxon>Betaproteobacteria</taxon>
        <taxon>Burkholderiales</taxon>
        <taxon>Sphaerotilaceae</taxon>
        <taxon>Caldimonas</taxon>
    </lineage>
</organism>
<dbReference type="PANTHER" id="PTHR43179:SF12">
    <property type="entry name" value="GALACTOFURANOSYLTRANSFERASE GLFT2"/>
    <property type="match status" value="1"/>
</dbReference>
<gene>
    <name evidence="7" type="ORF">EV676_106259</name>
</gene>
<evidence type="ECO:0000313" key="8">
    <source>
        <dbReference type="Proteomes" id="UP000294772"/>
    </source>
</evidence>
<keyword evidence="5" id="KW-1133">Transmembrane helix</keyword>
<evidence type="ECO:0000256" key="1">
    <source>
        <dbReference type="ARBA" id="ARBA00006739"/>
    </source>
</evidence>
<evidence type="ECO:0000256" key="2">
    <source>
        <dbReference type="ARBA" id="ARBA00022676"/>
    </source>
</evidence>
<sequence length="381" mass="41232">MSSTHASPLDPAGGAGFGPEAAPVARQRDGRSEVSPPAAGAAGTADAAARMPLAQEAAALRVSVVVPTCRRPALLRRCLEALLEQRFDPTAYEIVVVDDGCSEDSEDVVAAIAAQAGGTPEVRYLRAEDTRGPAAARNRGWRAARAPVIAFTDDDTIPDPDWLRYGLLGMSVGRVAVWGRIVVPTSPVPTDHERNTQGLESAEFATANAFVLREALEAVGGFDERFQRAWREDADLYFTLLERFGTVAHVPAALVVHPVREAPWGVSLRQQGNMRFDALLYKKHPQHYRELIRRLPPWRYYVVVLATLAALACALGGAGGWAAVFAAVAAGFIGELAWRRLRGTSHAPRHVAEMVVTSIAIPYVAVFWRLAGAVRYRVPFL</sequence>
<dbReference type="Proteomes" id="UP000294772">
    <property type="component" value="Unassembled WGS sequence"/>
</dbReference>
<feature type="transmembrane region" description="Helical" evidence="5">
    <location>
        <begin position="298"/>
        <end position="315"/>
    </location>
</feature>
<keyword evidence="5" id="KW-0812">Transmembrane</keyword>
<keyword evidence="5" id="KW-0472">Membrane</keyword>
<dbReference type="InterPro" id="IPR029044">
    <property type="entry name" value="Nucleotide-diphossugar_trans"/>
</dbReference>
<comment type="caution">
    <text evidence="7">The sequence shown here is derived from an EMBL/GenBank/DDBJ whole genome shotgun (WGS) entry which is preliminary data.</text>
</comment>
<reference evidence="7 8" key="1">
    <citation type="submission" date="2019-03" db="EMBL/GenBank/DDBJ databases">
        <title>Genomic Encyclopedia of Type Strains, Phase IV (KMG-IV): sequencing the most valuable type-strain genomes for metagenomic binning, comparative biology and taxonomic classification.</title>
        <authorList>
            <person name="Goeker M."/>
        </authorList>
    </citation>
    <scope>NUCLEOTIDE SEQUENCE [LARGE SCALE GENOMIC DNA]</scope>
    <source>
        <strain evidence="7 8">DSM 15264</strain>
    </source>
</reference>
<dbReference type="EMBL" id="SLXF01000006">
    <property type="protein sequence ID" value="TCP06774.1"/>
    <property type="molecule type" value="Genomic_DNA"/>
</dbReference>
<evidence type="ECO:0000256" key="4">
    <source>
        <dbReference type="SAM" id="MobiDB-lite"/>
    </source>
</evidence>
<dbReference type="Pfam" id="PF00535">
    <property type="entry name" value="Glycos_transf_2"/>
    <property type="match status" value="1"/>
</dbReference>
<comment type="similarity">
    <text evidence="1">Belongs to the glycosyltransferase 2 family.</text>
</comment>
<feature type="transmembrane region" description="Helical" evidence="5">
    <location>
        <begin position="350"/>
        <end position="371"/>
    </location>
</feature>
<protein>
    <submittedName>
        <fullName evidence="7">Cellulose synthase/poly-beta-1,6-N-acetylglucosamine synthase-like glycosyltransferase</fullName>
    </submittedName>
</protein>
<dbReference type="InterPro" id="IPR001173">
    <property type="entry name" value="Glyco_trans_2-like"/>
</dbReference>
<name>A0AA46DD59_9BURK</name>
<dbReference type="SUPFAM" id="SSF53448">
    <property type="entry name" value="Nucleotide-diphospho-sugar transferases"/>
    <property type="match status" value="1"/>
</dbReference>
<feature type="domain" description="Glycosyltransferase 2-like" evidence="6">
    <location>
        <begin position="63"/>
        <end position="192"/>
    </location>
</feature>
<keyword evidence="2" id="KW-0328">Glycosyltransferase</keyword>
<dbReference type="GO" id="GO:0016757">
    <property type="term" value="F:glycosyltransferase activity"/>
    <property type="evidence" value="ECO:0007669"/>
    <property type="project" value="UniProtKB-KW"/>
</dbReference>
<evidence type="ECO:0000259" key="6">
    <source>
        <dbReference type="Pfam" id="PF00535"/>
    </source>
</evidence>
<dbReference type="Gene3D" id="3.90.550.10">
    <property type="entry name" value="Spore Coat Polysaccharide Biosynthesis Protein SpsA, Chain A"/>
    <property type="match status" value="1"/>
</dbReference>
<evidence type="ECO:0000256" key="3">
    <source>
        <dbReference type="ARBA" id="ARBA00022679"/>
    </source>
</evidence>
<dbReference type="PANTHER" id="PTHR43179">
    <property type="entry name" value="RHAMNOSYLTRANSFERASE WBBL"/>
    <property type="match status" value="1"/>
</dbReference>